<evidence type="ECO:0000313" key="2">
    <source>
        <dbReference type="Proteomes" id="UP001056778"/>
    </source>
</evidence>
<evidence type="ECO:0000313" key="1">
    <source>
        <dbReference type="EMBL" id="KAI4471887.1"/>
    </source>
</evidence>
<name>A0ACB9TYP0_HOLOL</name>
<dbReference type="EMBL" id="CM043015">
    <property type="protein sequence ID" value="KAI4471887.1"/>
    <property type="molecule type" value="Genomic_DNA"/>
</dbReference>
<accession>A0ACB9TYP0</accession>
<organism evidence="1 2">
    <name type="scientific">Holotrichia oblita</name>
    <name type="common">Chafer beetle</name>
    <dbReference type="NCBI Taxonomy" id="644536"/>
    <lineage>
        <taxon>Eukaryota</taxon>
        <taxon>Metazoa</taxon>
        <taxon>Ecdysozoa</taxon>
        <taxon>Arthropoda</taxon>
        <taxon>Hexapoda</taxon>
        <taxon>Insecta</taxon>
        <taxon>Pterygota</taxon>
        <taxon>Neoptera</taxon>
        <taxon>Endopterygota</taxon>
        <taxon>Coleoptera</taxon>
        <taxon>Polyphaga</taxon>
        <taxon>Scarabaeiformia</taxon>
        <taxon>Scarabaeidae</taxon>
        <taxon>Melolonthinae</taxon>
        <taxon>Holotrichia</taxon>
    </lineage>
</organism>
<dbReference type="Proteomes" id="UP001056778">
    <property type="component" value="Chromosome 1"/>
</dbReference>
<keyword evidence="2" id="KW-1185">Reference proteome</keyword>
<comment type="caution">
    <text evidence="1">The sequence shown here is derived from an EMBL/GenBank/DDBJ whole genome shotgun (WGS) entry which is preliminary data.</text>
</comment>
<reference evidence="1" key="1">
    <citation type="submission" date="2022-04" db="EMBL/GenBank/DDBJ databases">
        <title>Chromosome-scale genome assembly of Holotrichia oblita Faldermann.</title>
        <authorList>
            <person name="Rongchong L."/>
        </authorList>
    </citation>
    <scope>NUCLEOTIDE SEQUENCE</scope>
    <source>
        <strain evidence="1">81SQS9</strain>
    </source>
</reference>
<sequence>MFWKRKKIKYAAVNKAGDDDIDLDHPRKSVFTPSCVRSSLLTAVLLCTYFAPSIVLTFYQRWLFQEILILVLAVLWNGDRMSIVNATGLFVCLTGIVAHVVHKIGNAQQATAGADGFPTRVYEKDTSTGDERDEMSSKSLMEKAPASFLVSDSEAEGDQNDSMDLFNILNRHDR</sequence>
<proteinExistence type="predicted"/>
<gene>
    <name evidence="1" type="ORF">MML48_1g16487</name>
</gene>
<protein>
    <submittedName>
        <fullName evidence="1">Uncharacterized protein</fullName>
    </submittedName>
</protein>